<keyword evidence="2" id="KW-1185">Reference proteome</keyword>
<proteinExistence type="predicted"/>
<organism evidence="1 2">
    <name type="scientific">Trifolium pratense</name>
    <name type="common">Red clover</name>
    <dbReference type="NCBI Taxonomy" id="57577"/>
    <lineage>
        <taxon>Eukaryota</taxon>
        <taxon>Viridiplantae</taxon>
        <taxon>Streptophyta</taxon>
        <taxon>Embryophyta</taxon>
        <taxon>Tracheophyta</taxon>
        <taxon>Spermatophyta</taxon>
        <taxon>Magnoliopsida</taxon>
        <taxon>eudicotyledons</taxon>
        <taxon>Gunneridae</taxon>
        <taxon>Pentapetalae</taxon>
        <taxon>rosids</taxon>
        <taxon>fabids</taxon>
        <taxon>Fabales</taxon>
        <taxon>Fabaceae</taxon>
        <taxon>Papilionoideae</taxon>
        <taxon>50 kb inversion clade</taxon>
        <taxon>NPAAA clade</taxon>
        <taxon>Hologalegina</taxon>
        <taxon>IRL clade</taxon>
        <taxon>Trifolieae</taxon>
        <taxon>Trifolium</taxon>
    </lineage>
</organism>
<evidence type="ECO:0000313" key="2">
    <source>
        <dbReference type="Proteomes" id="UP001177021"/>
    </source>
</evidence>
<accession>A0ACB0K875</accession>
<comment type="caution">
    <text evidence="1">The sequence shown here is derived from an EMBL/GenBank/DDBJ whole genome shotgun (WGS) entry which is preliminary data.</text>
</comment>
<protein>
    <submittedName>
        <fullName evidence="1">Uncharacterized protein</fullName>
    </submittedName>
</protein>
<sequence>MVMVSSRRWFQNEAKNNNNNNNNNRKSNNYGLLGALQTIILVQRVPFQPTPYEDPFLEHWRASIYASTICNVVSFGVICLTFKAYMLVLEFLLVTSMLLELMKKAGADPSSGFL</sequence>
<reference evidence="1" key="1">
    <citation type="submission" date="2023-10" db="EMBL/GenBank/DDBJ databases">
        <authorList>
            <person name="Rodriguez Cubillos JULIANA M."/>
            <person name="De Vega J."/>
        </authorList>
    </citation>
    <scope>NUCLEOTIDE SEQUENCE</scope>
</reference>
<name>A0ACB0K875_TRIPR</name>
<dbReference type="EMBL" id="CASHSV030000206">
    <property type="protein sequence ID" value="CAJ2652797.1"/>
    <property type="molecule type" value="Genomic_DNA"/>
</dbReference>
<dbReference type="Proteomes" id="UP001177021">
    <property type="component" value="Unassembled WGS sequence"/>
</dbReference>
<evidence type="ECO:0000313" key="1">
    <source>
        <dbReference type="EMBL" id="CAJ2652797.1"/>
    </source>
</evidence>
<gene>
    <name evidence="1" type="ORF">MILVUS5_LOCUS20231</name>
</gene>